<dbReference type="Pfam" id="PF04191">
    <property type="entry name" value="PEMT"/>
    <property type="match status" value="1"/>
</dbReference>
<evidence type="ECO:0000256" key="4">
    <source>
        <dbReference type="ARBA" id="ARBA00023136"/>
    </source>
</evidence>
<dbReference type="InterPro" id="IPR007318">
    <property type="entry name" value="Phopholipid_MeTrfase"/>
</dbReference>
<dbReference type="AlphaFoldDB" id="A0A2S6IVG1"/>
<keyword evidence="2 5" id="KW-0812">Transmembrane</keyword>
<accession>A0A2S6IVG1</accession>
<gene>
    <name evidence="6" type="ORF">CLV92_102332</name>
</gene>
<protein>
    <submittedName>
        <fullName evidence="6">Protein-S-isoprenylcysteine O-methyltransferase Ste14</fullName>
    </submittedName>
</protein>
<keyword evidence="6" id="KW-0808">Transferase</keyword>
<dbReference type="OrthoDB" id="941586at2"/>
<evidence type="ECO:0000256" key="5">
    <source>
        <dbReference type="SAM" id="Phobius"/>
    </source>
</evidence>
<keyword evidence="4 5" id="KW-0472">Membrane</keyword>
<keyword evidence="6" id="KW-0489">Methyltransferase</keyword>
<feature type="transmembrane region" description="Helical" evidence="5">
    <location>
        <begin position="83"/>
        <end position="103"/>
    </location>
</feature>
<dbReference type="Proteomes" id="UP000239485">
    <property type="component" value="Unassembled WGS sequence"/>
</dbReference>
<evidence type="ECO:0000256" key="3">
    <source>
        <dbReference type="ARBA" id="ARBA00022989"/>
    </source>
</evidence>
<name>A0A2S6IVG1_9ACTN</name>
<dbReference type="Gene3D" id="1.20.120.1630">
    <property type="match status" value="1"/>
</dbReference>
<evidence type="ECO:0000313" key="6">
    <source>
        <dbReference type="EMBL" id="PPK98179.1"/>
    </source>
</evidence>
<dbReference type="RefSeq" id="WP_104431592.1">
    <property type="nucleotide sequence ID" value="NZ_PTJD01000002.1"/>
</dbReference>
<dbReference type="InterPro" id="IPR052527">
    <property type="entry name" value="Metal_cation-efflux_comp"/>
</dbReference>
<comment type="caution">
    <text evidence="6">The sequence shown here is derived from an EMBL/GenBank/DDBJ whole genome shotgun (WGS) entry which is preliminary data.</text>
</comment>
<proteinExistence type="predicted"/>
<evidence type="ECO:0000313" key="7">
    <source>
        <dbReference type="Proteomes" id="UP000239485"/>
    </source>
</evidence>
<dbReference type="PANTHER" id="PTHR43847">
    <property type="entry name" value="BLL3993 PROTEIN"/>
    <property type="match status" value="1"/>
</dbReference>
<dbReference type="GO" id="GO:0008168">
    <property type="term" value="F:methyltransferase activity"/>
    <property type="evidence" value="ECO:0007669"/>
    <property type="project" value="UniProtKB-KW"/>
</dbReference>
<feature type="transmembrane region" description="Helical" evidence="5">
    <location>
        <begin position="141"/>
        <end position="163"/>
    </location>
</feature>
<reference evidence="6 7" key="1">
    <citation type="submission" date="2018-02" db="EMBL/GenBank/DDBJ databases">
        <title>Genomic Encyclopedia of Archaeal and Bacterial Type Strains, Phase II (KMG-II): from individual species to whole genera.</title>
        <authorList>
            <person name="Goeker M."/>
        </authorList>
    </citation>
    <scope>NUCLEOTIDE SEQUENCE [LARGE SCALE GENOMIC DNA]</scope>
    <source>
        <strain evidence="6 7">DSM 22857</strain>
    </source>
</reference>
<evidence type="ECO:0000256" key="1">
    <source>
        <dbReference type="ARBA" id="ARBA00004127"/>
    </source>
</evidence>
<dbReference type="PANTHER" id="PTHR43847:SF1">
    <property type="entry name" value="BLL3993 PROTEIN"/>
    <property type="match status" value="1"/>
</dbReference>
<keyword evidence="3 5" id="KW-1133">Transmembrane helix</keyword>
<evidence type="ECO:0000256" key="2">
    <source>
        <dbReference type="ARBA" id="ARBA00022692"/>
    </source>
</evidence>
<keyword evidence="7" id="KW-1185">Reference proteome</keyword>
<dbReference type="GO" id="GO:0012505">
    <property type="term" value="C:endomembrane system"/>
    <property type="evidence" value="ECO:0007669"/>
    <property type="project" value="UniProtKB-SubCell"/>
</dbReference>
<dbReference type="GO" id="GO:0032259">
    <property type="term" value="P:methylation"/>
    <property type="evidence" value="ECO:0007669"/>
    <property type="project" value="UniProtKB-KW"/>
</dbReference>
<feature type="transmembrane region" description="Helical" evidence="5">
    <location>
        <begin position="49"/>
        <end position="76"/>
    </location>
</feature>
<sequence length="215" mass="21843">MDALALTAYSLGVAVAFGGRSWLQRRRTGSAGFNGFSGAPWSLERAAGVLFAAAVVAGLLAPALAVTGVLGTLALLDGTGTRVAGLGLVLAGFTGTVASQAAMGNSWRIGVDEAERTDLVTSGLFARVRNPIFTAMLTAQAGLALAVPNALSLAALAALLLAVQVQVRRVEEPYLLRTHGGAYRAYAARTGRFLPGLGRLRAAGREAAHAGTTAG</sequence>
<comment type="subcellular location">
    <subcellularLocation>
        <location evidence="1">Endomembrane system</location>
        <topology evidence="1">Multi-pass membrane protein</topology>
    </subcellularLocation>
</comment>
<dbReference type="EMBL" id="PTJD01000002">
    <property type="protein sequence ID" value="PPK98179.1"/>
    <property type="molecule type" value="Genomic_DNA"/>
</dbReference>
<organism evidence="6 7">
    <name type="scientific">Kineococcus xinjiangensis</name>
    <dbReference type="NCBI Taxonomy" id="512762"/>
    <lineage>
        <taxon>Bacteria</taxon>
        <taxon>Bacillati</taxon>
        <taxon>Actinomycetota</taxon>
        <taxon>Actinomycetes</taxon>
        <taxon>Kineosporiales</taxon>
        <taxon>Kineosporiaceae</taxon>
        <taxon>Kineococcus</taxon>
    </lineage>
</organism>